<comment type="caution">
    <text evidence="2">The sequence shown here is derived from an EMBL/GenBank/DDBJ whole genome shotgun (WGS) entry which is preliminary data.</text>
</comment>
<dbReference type="AlphaFoldDB" id="A0AAV9WS34"/>
<keyword evidence="3" id="KW-1185">Reference proteome</keyword>
<dbReference type="Proteomes" id="UP001365542">
    <property type="component" value="Unassembled WGS sequence"/>
</dbReference>
<evidence type="ECO:0000313" key="2">
    <source>
        <dbReference type="EMBL" id="KAK6524068.1"/>
    </source>
</evidence>
<dbReference type="EMBL" id="JAVHJO010000018">
    <property type="protein sequence ID" value="KAK6524068.1"/>
    <property type="molecule type" value="Genomic_DNA"/>
</dbReference>
<feature type="compositionally biased region" description="Polar residues" evidence="1">
    <location>
        <begin position="1"/>
        <end position="19"/>
    </location>
</feature>
<evidence type="ECO:0000256" key="1">
    <source>
        <dbReference type="SAM" id="MobiDB-lite"/>
    </source>
</evidence>
<name>A0AAV9WS34_9PEZI</name>
<gene>
    <name evidence="2" type="ORF">TWF694_005732</name>
</gene>
<protein>
    <submittedName>
        <fullName evidence="2">Uncharacterized protein</fullName>
    </submittedName>
</protein>
<organism evidence="2 3">
    <name type="scientific">Orbilia ellipsospora</name>
    <dbReference type="NCBI Taxonomy" id="2528407"/>
    <lineage>
        <taxon>Eukaryota</taxon>
        <taxon>Fungi</taxon>
        <taxon>Dikarya</taxon>
        <taxon>Ascomycota</taxon>
        <taxon>Pezizomycotina</taxon>
        <taxon>Orbiliomycetes</taxon>
        <taxon>Orbiliales</taxon>
        <taxon>Orbiliaceae</taxon>
        <taxon>Orbilia</taxon>
    </lineage>
</organism>
<proteinExistence type="predicted"/>
<reference evidence="2 3" key="1">
    <citation type="submission" date="2019-10" db="EMBL/GenBank/DDBJ databases">
        <authorList>
            <person name="Palmer J.M."/>
        </authorList>
    </citation>
    <scope>NUCLEOTIDE SEQUENCE [LARGE SCALE GENOMIC DNA]</scope>
    <source>
        <strain evidence="2 3">TWF694</strain>
    </source>
</reference>
<sequence>MEHNKPNTTFHQLQQQHQPSIKAASPPQTPPILSISTRKPKEQIYLLRNPTMCHQIYTFKSCRHIDISDDTTSFPPCPCPKVRASHRLPRPCNACIRFSHPRFRKHHKRMIEMQITRFRGLKLSLSEIDKLVPQWKMVVGLGVKVARDWAESSDDGDDGDVDNDGNDGGEGEATVIKT</sequence>
<feature type="compositionally biased region" description="Acidic residues" evidence="1">
    <location>
        <begin position="151"/>
        <end position="170"/>
    </location>
</feature>
<feature type="region of interest" description="Disordered" evidence="1">
    <location>
        <begin position="1"/>
        <end position="35"/>
    </location>
</feature>
<evidence type="ECO:0000313" key="3">
    <source>
        <dbReference type="Proteomes" id="UP001365542"/>
    </source>
</evidence>
<feature type="region of interest" description="Disordered" evidence="1">
    <location>
        <begin position="150"/>
        <end position="178"/>
    </location>
</feature>
<accession>A0AAV9WS34</accession>